<gene>
    <name evidence="2" type="ORF">KASA_0L01265G</name>
</gene>
<accession>A0A1X7R617</accession>
<feature type="region of interest" description="Disordered" evidence="1">
    <location>
        <begin position="1"/>
        <end position="57"/>
    </location>
</feature>
<organism evidence="2 3">
    <name type="scientific">Maudiozyma saulgeensis</name>
    <dbReference type="NCBI Taxonomy" id="1789683"/>
    <lineage>
        <taxon>Eukaryota</taxon>
        <taxon>Fungi</taxon>
        <taxon>Dikarya</taxon>
        <taxon>Ascomycota</taxon>
        <taxon>Saccharomycotina</taxon>
        <taxon>Saccharomycetes</taxon>
        <taxon>Saccharomycetales</taxon>
        <taxon>Saccharomycetaceae</taxon>
        <taxon>Maudiozyma</taxon>
    </lineage>
</organism>
<dbReference type="EMBL" id="FXLY01000007">
    <property type="protein sequence ID" value="SMN21102.1"/>
    <property type="molecule type" value="Genomic_DNA"/>
</dbReference>
<dbReference type="Proteomes" id="UP000196158">
    <property type="component" value="Unassembled WGS sequence"/>
</dbReference>
<evidence type="ECO:0000313" key="3">
    <source>
        <dbReference type="Proteomes" id="UP000196158"/>
    </source>
</evidence>
<sequence length="187" mass="21474">MSESQSSDVFRRLQISPSKNNAIKKPALRLSPRKVSRTRDLQYTPSKYESHLNPDMFTKSLDRSSKLLIGKIPSHDNGPPQNDHSRSNPPSILKQGPPTSSSRLGGNNLLNKLREEESISSRVDKIMNENKKRYKSKMEEKNVKFYLPTDDNIREEVDSLKSMLEHIISRQDTLEKSIEEIKSLLKK</sequence>
<feature type="compositionally biased region" description="Polar residues" evidence="1">
    <location>
        <begin position="79"/>
        <end position="90"/>
    </location>
</feature>
<reference evidence="2 3" key="1">
    <citation type="submission" date="2017-04" db="EMBL/GenBank/DDBJ databases">
        <authorList>
            <person name="Afonso C.L."/>
            <person name="Miller P.J."/>
            <person name="Scott M.A."/>
            <person name="Spackman E."/>
            <person name="Goraichik I."/>
            <person name="Dimitrov K.M."/>
            <person name="Suarez D.L."/>
            <person name="Swayne D.E."/>
        </authorList>
    </citation>
    <scope>NUCLEOTIDE SEQUENCE [LARGE SCALE GENOMIC DNA]</scope>
</reference>
<dbReference type="Pfam" id="PF17300">
    <property type="entry name" value="FIN1"/>
    <property type="match status" value="2"/>
</dbReference>
<protein>
    <submittedName>
        <fullName evidence="2">Uncharacterized protein</fullName>
    </submittedName>
</protein>
<evidence type="ECO:0000313" key="2">
    <source>
        <dbReference type="EMBL" id="SMN21102.1"/>
    </source>
</evidence>
<keyword evidence="3" id="KW-1185">Reference proteome</keyword>
<name>A0A1X7R617_9SACH</name>
<dbReference type="InterPro" id="IPR035260">
    <property type="entry name" value="Fin1"/>
</dbReference>
<evidence type="ECO:0000256" key="1">
    <source>
        <dbReference type="SAM" id="MobiDB-lite"/>
    </source>
</evidence>
<proteinExistence type="predicted"/>
<dbReference type="AlphaFoldDB" id="A0A1X7R617"/>
<dbReference type="OrthoDB" id="4066508at2759"/>
<feature type="region of interest" description="Disordered" evidence="1">
    <location>
        <begin position="69"/>
        <end position="107"/>
    </location>
</feature>